<comment type="caution">
    <text evidence="4">Lacks conserved residue(s) required for the propagation of feature annotation.</text>
</comment>
<comment type="catalytic activity">
    <reaction evidence="4">
        <text>ADP-D-glycero-beta-D-manno-heptose = ADP-L-glycero-beta-D-manno-heptose</text>
        <dbReference type="Rhea" id="RHEA:17577"/>
        <dbReference type="ChEBI" id="CHEBI:59967"/>
        <dbReference type="ChEBI" id="CHEBI:61506"/>
        <dbReference type="EC" id="5.1.3.20"/>
    </reaction>
</comment>
<dbReference type="Proteomes" id="UP000066549">
    <property type="component" value="Chromosome"/>
</dbReference>
<keyword evidence="1 4" id="KW-0521">NADP</keyword>
<dbReference type="UniPathway" id="UPA00356">
    <property type="reaction ID" value="UER00440"/>
</dbReference>
<dbReference type="AlphaFoldDB" id="A0A0H4J038"/>
<dbReference type="Pfam" id="PF01370">
    <property type="entry name" value="Epimerase"/>
    <property type="match status" value="1"/>
</dbReference>
<gene>
    <name evidence="4" type="primary">hldD</name>
    <name evidence="6" type="ORF">VI33_05510</name>
</gene>
<feature type="binding site" evidence="4">
    <location>
        <begin position="75"/>
        <end position="79"/>
    </location>
    <ligand>
        <name>NADP(+)</name>
        <dbReference type="ChEBI" id="CHEBI:58349"/>
    </ligand>
</feature>
<dbReference type="OrthoDB" id="9803010at2"/>
<feature type="active site" description="Proton acceptor" evidence="4">
    <location>
        <position position="181"/>
    </location>
</feature>
<dbReference type="GO" id="GO:0097171">
    <property type="term" value="P:ADP-L-glycero-beta-D-manno-heptose biosynthetic process"/>
    <property type="evidence" value="ECO:0007669"/>
    <property type="project" value="UniProtKB-UniPathway"/>
</dbReference>
<dbReference type="GO" id="GO:0050661">
    <property type="term" value="F:NADP binding"/>
    <property type="evidence" value="ECO:0007669"/>
    <property type="project" value="InterPro"/>
</dbReference>
<comment type="cofactor">
    <cofactor evidence="4">
        <name>NADP(+)</name>
        <dbReference type="ChEBI" id="CHEBI:58349"/>
    </cofactor>
    <text evidence="4">Binds 1 NADP(+) per subunit.</text>
</comment>
<comment type="subunit">
    <text evidence="4">Homopentamer.</text>
</comment>
<evidence type="ECO:0000256" key="1">
    <source>
        <dbReference type="ARBA" id="ARBA00022857"/>
    </source>
</evidence>
<comment type="domain">
    <text evidence="4">Contains a large N-terminal NADP-binding domain, and a smaller C-terminal substrate-binding domain.</text>
</comment>
<dbReference type="EMBL" id="CP011002">
    <property type="protein sequence ID" value="AKO66144.1"/>
    <property type="molecule type" value="Genomic_DNA"/>
</dbReference>
<feature type="domain" description="NAD-dependent epimerase/dehydratase" evidence="5">
    <location>
        <begin position="2"/>
        <end position="246"/>
    </location>
</feature>
<dbReference type="Gene3D" id="3.90.25.10">
    <property type="entry name" value="UDP-galactose 4-epimerase, domain 1"/>
    <property type="match status" value="1"/>
</dbReference>
<dbReference type="PATRIC" id="fig|1623450.3.peg.1096"/>
<keyword evidence="7" id="KW-1185">Reference proteome</keyword>
<keyword evidence="3 4" id="KW-0119">Carbohydrate metabolism</keyword>
<dbReference type="PANTHER" id="PTHR43103:SF3">
    <property type="entry name" value="ADP-L-GLYCERO-D-MANNO-HEPTOSE-6-EPIMERASE"/>
    <property type="match status" value="1"/>
</dbReference>
<feature type="binding site" evidence="4">
    <location>
        <begin position="10"/>
        <end position="11"/>
    </location>
    <ligand>
        <name>NADP(+)</name>
        <dbReference type="ChEBI" id="CHEBI:58349"/>
    </ligand>
</feature>
<dbReference type="Gene3D" id="3.40.50.720">
    <property type="entry name" value="NAD(P)-binding Rossmann-like Domain"/>
    <property type="match status" value="1"/>
</dbReference>
<dbReference type="InterPro" id="IPR036291">
    <property type="entry name" value="NAD(P)-bd_dom_sf"/>
</dbReference>
<feature type="binding site" evidence="4">
    <location>
        <position position="181"/>
    </location>
    <ligand>
        <name>NADP(+)</name>
        <dbReference type="ChEBI" id="CHEBI:58349"/>
    </ligand>
</feature>
<comment type="function">
    <text evidence="4">Catalyzes the interconversion between ADP-D-glycero-beta-D-manno-heptose and ADP-L-glycero-beta-D-manno-heptose via an epimerization at carbon 6 of the heptose.</text>
</comment>
<evidence type="ECO:0000256" key="3">
    <source>
        <dbReference type="ARBA" id="ARBA00023277"/>
    </source>
</evidence>
<feature type="binding site" evidence="4">
    <location>
        <position position="172"/>
    </location>
    <ligand>
        <name>substrate</name>
    </ligand>
</feature>
<reference evidence="6 7" key="1">
    <citation type="submission" date="2015-03" db="EMBL/GenBank/DDBJ databases">
        <title>Comparative analysis of the OM43 clade including a novel species from Red Sea uncovers genomic and metabolic diversity among marine methylotrophs.</title>
        <authorList>
            <person name="Jimenez-Infante F."/>
            <person name="Ngugi D.K."/>
            <person name="Vinu M."/>
            <person name="Alam I."/>
            <person name="Kamau A."/>
            <person name="Blom J."/>
            <person name="Bajic V.B."/>
            <person name="Stingl U."/>
        </authorList>
    </citation>
    <scope>NUCLEOTIDE SEQUENCE [LARGE SCALE GENOMIC DNA]</scope>
    <source>
        <strain evidence="6 7">MBRSH7</strain>
    </source>
</reference>
<dbReference type="GO" id="GO:0005975">
    <property type="term" value="P:carbohydrate metabolic process"/>
    <property type="evidence" value="ECO:0007669"/>
    <property type="project" value="UniProtKB-UniRule"/>
</dbReference>
<accession>A0A0H4J038</accession>
<keyword evidence="2 4" id="KW-0413">Isomerase</keyword>
<dbReference type="HAMAP" id="MF_01601">
    <property type="entry name" value="Heptose_epimerase"/>
    <property type="match status" value="1"/>
</dbReference>
<feature type="active site" description="Proton acceptor" evidence="4">
    <location>
        <position position="141"/>
    </location>
</feature>
<feature type="binding site" evidence="4">
    <location>
        <position position="145"/>
    </location>
    <ligand>
        <name>NADP(+)</name>
        <dbReference type="ChEBI" id="CHEBI:58349"/>
    </ligand>
</feature>
<feature type="binding site" evidence="4">
    <location>
        <position position="218"/>
    </location>
    <ligand>
        <name>substrate</name>
    </ligand>
</feature>
<feature type="binding site" evidence="4">
    <location>
        <position position="183"/>
    </location>
    <ligand>
        <name>substrate</name>
    </ligand>
</feature>
<dbReference type="NCBIfam" id="TIGR02197">
    <property type="entry name" value="heptose_epim"/>
    <property type="match status" value="1"/>
</dbReference>
<proteinExistence type="inferred from homology"/>
<comment type="pathway">
    <text evidence="4">Nucleotide-sugar biosynthesis; ADP-L-glycero-beta-D-manno-heptose biosynthesis; ADP-L-glycero-beta-D-manno-heptose from D-glycero-beta-D-manno-heptose 7-phosphate: step 4/4.</text>
</comment>
<evidence type="ECO:0000256" key="4">
    <source>
        <dbReference type="HAMAP-Rule" id="MF_01601"/>
    </source>
</evidence>
<sequence>MIIITGAAGMIGSVAAWHLNNILGENDLILCDDLAHDNQEKNFSKRKYLDFVKKDQLLTSLRQMDAKKIDAIIHMGAISATTEKVFSKLIKDNIRFSKKLWSYCTEKKIPFIYASSAATYGDGSQGYDDDLNSGLKPLNAYGYSKYFFDRWALGMAENNLCPPYWAGCKFFNVYGPNEYHKGRMASVVYHAFNQISNEGLIKLFKSNNPQYEDGGQLRDFIYVKDAVSAMIHLLNTKKISGLFNIGTGKAQTFYELAQSLIKNHQSSIEQIKFIDMPSDLDGKYQYFTEAKIDKLIETGYDLNFNDLNSGVTDYYQNYLSQKDQYL</sequence>
<feature type="binding site" evidence="4">
    <location>
        <position position="284"/>
    </location>
    <ligand>
        <name>substrate</name>
    </ligand>
</feature>
<feature type="binding site" evidence="4">
    <location>
        <position position="39"/>
    </location>
    <ligand>
        <name>NADP(+)</name>
        <dbReference type="ChEBI" id="CHEBI:58349"/>
    </ligand>
</feature>
<dbReference type="InterPro" id="IPR011912">
    <property type="entry name" value="Heptose_epim"/>
</dbReference>
<dbReference type="InterPro" id="IPR001509">
    <property type="entry name" value="Epimerase_deHydtase"/>
</dbReference>
<feature type="binding site" evidence="4">
    <location>
        <position position="190"/>
    </location>
    <ligand>
        <name>substrate</name>
    </ligand>
</feature>
<feature type="binding site" evidence="4">
    <location>
        <position position="54"/>
    </location>
    <ligand>
        <name>NADP(+)</name>
        <dbReference type="ChEBI" id="CHEBI:58349"/>
    </ligand>
</feature>
<organism evidence="6 7">
    <name type="scientific">Methylophilales bacterium MBRS-H7</name>
    <dbReference type="NCBI Taxonomy" id="1623450"/>
    <lineage>
        <taxon>Bacteria</taxon>
        <taxon>Pseudomonadati</taxon>
        <taxon>Pseudomonadota</taxon>
        <taxon>Betaproteobacteria</taxon>
        <taxon>Nitrosomonadales</taxon>
        <taxon>OM43 clade</taxon>
    </lineage>
</organism>
<dbReference type="EC" id="5.1.3.20" evidence="4"/>
<name>A0A0H4J038_9PROT</name>
<evidence type="ECO:0000259" key="5">
    <source>
        <dbReference type="Pfam" id="PF01370"/>
    </source>
</evidence>
<feature type="binding site" evidence="4">
    <location>
        <begin position="32"/>
        <end position="33"/>
    </location>
    <ligand>
        <name>NADP(+)</name>
        <dbReference type="ChEBI" id="CHEBI:58349"/>
    </ligand>
</feature>
<evidence type="ECO:0000256" key="2">
    <source>
        <dbReference type="ARBA" id="ARBA00023235"/>
    </source>
</evidence>
<evidence type="ECO:0000313" key="7">
    <source>
        <dbReference type="Proteomes" id="UP000066549"/>
    </source>
</evidence>
<dbReference type="PANTHER" id="PTHR43103">
    <property type="entry name" value="NUCLEOSIDE-DIPHOSPHATE-SUGAR EPIMERASE"/>
    <property type="match status" value="1"/>
</dbReference>
<feature type="binding site" evidence="4">
    <location>
        <position position="173"/>
    </location>
    <ligand>
        <name>NADP(+)</name>
        <dbReference type="ChEBI" id="CHEBI:58349"/>
    </ligand>
</feature>
<feature type="binding site" evidence="4">
    <location>
        <begin position="204"/>
        <end position="207"/>
    </location>
    <ligand>
        <name>substrate</name>
    </ligand>
</feature>
<dbReference type="GO" id="GO:0008712">
    <property type="term" value="F:ADP-glyceromanno-heptose 6-epimerase activity"/>
    <property type="evidence" value="ECO:0007669"/>
    <property type="project" value="UniProtKB-UniRule"/>
</dbReference>
<protein>
    <recommendedName>
        <fullName evidence="4">ADP-L-glycero-D-manno-heptose-6-epimerase</fullName>
        <ecNumber evidence="4">5.1.3.20</ecNumber>
    </recommendedName>
    <alternativeName>
        <fullName evidence="4">ADP-L-glycero-beta-D-manno-heptose-6-epimerase</fullName>
        <shortName evidence="4">ADP-glyceromanno-heptose 6-epimerase</shortName>
        <shortName evidence="4">ADP-hep 6-epimerase</shortName>
        <shortName evidence="4">AGME</shortName>
    </alternativeName>
</protein>
<evidence type="ECO:0000313" key="6">
    <source>
        <dbReference type="EMBL" id="AKO66144.1"/>
    </source>
</evidence>
<comment type="similarity">
    <text evidence="4">Belongs to the NAD(P)-dependent epimerase/dehydratase family. HldD subfamily.</text>
</comment>
<dbReference type="SUPFAM" id="SSF51735">
    <property type="entry name" value="NAD(P)-binding Rossmann-fold domains"/>
    <property type="match status" value="1"/>
</dbReference>